<keyword evidence="4" id="KW-1185">Reference proteome</keyword>
<dbReference type="RefSeq" id="WP_344107712.1">
    <property type="nucleotide sequence ID" value="NZ_BAAANE010000001.1"/>
</dbReference>
<name>A0ABN2EYW2_9ACTN</name>
<evidence type="ECO:0000256" key="1">
    <source>
        <dbReference type="ARBA" id="ARBA00006817"/>
    </source>
</evidence>
<feature type="domain" description="Activator of Hsp90 ATPase homologue 1/2-like C-terminal" evidence="2">
    <location>
        <begin position="57"/>
        <end position="134"/>
    </location>
</feature>
<organism evidence="3 4">
    <name type="scientific">Kribbella alba</name>
    <dbReference type="NCBI Taxonomy" id="190197"/>
    <lineage>
        <taxon>Bacteria</taxon>
        <taxon>Bacillati</taxon>
        <taxon>Actinomycetota</taxon>
        <taxon>Actinomycetes</taxon>
        <taxon>Propionibacteriales</taxon>
        <taxon>Kribbellaceae</taxon>
        <taxon>Kribbella</taxon>
    </lineage>
</organism>
<dbReference type="InterPro" id="IPR013538">
    <property type="entry name" value="ASHA1/2-like_C"/>
</dbReference>
<evidence type="ECO:0000259" key="2">
    <source>
        <dbReference type="Pfam" id="PF08327"/>
    </source>
</evidence>
<accession>A0ABN2EYW2</accession>
<proteinExistence type="inferred from homology"/>
<protein>
    <recommendedName>
        <fullName evidence="2">Activator of Hsp90 ATPase homologue 1/2-like C-terminal domain-containing protein</fullName>
    </recommendedName>
</protein>
<dbReference type="Proteomes" id="UP001501319">
    <property type="component" value="Unassembled WGS sequence"/>
</dbReference>
<comment type="caution">
    <text evidence="3">The sequence shown here is derived from an EMBL/GenBank/DDBJ whole genome shotgun (WGS) entry which is preliminary data.</text>
</comment>
<dbReference type="EMBL" id="BAAANE010000001">
    <property type="protein sequence ID" value="GAA1619623.1"/>
    <property type="molecule type" value="Genomic_DNA"/>
</dbReference>
<dbReference type="Gene3D" id="3.30.530.20">
    <property type="match status" value="1"/>
</dbReference>
<dbReference type="Pfam" id="PF08327">
    <property type="entry name" value="AHSA1"/>
    <property type="match status" value="1"/>
</dbReference>
<evidence type="ECO:0000313" key="4">
    <source>
        <dbReference type="Proteomes" id="UP001501319"/>
    </source>
</evidence>
<sequence length="141" mass="15426">MGFEAIVHEYDLRCGAEQAFEVYVAGQWWHPKYTPDPGSFEKLTIGPESVVLTHRGLGEFVIGQVVESSPPSRLVYTSTLAQTPEWPSEITVAFTPGADGCHIGFEHGGWNDGNAADRKKFSDWPEILDRFVALADSVGGS</sequence>
<dbReference type="InterPro" id="IPR023393">
    <property type="entry name" value="START-like_dom_sf"/>
</dbReference>
<gene>
    <name evidence="3" type="ORF">GCM10009744_02880</name>
</gene>
<comment type="similarity">
    <text evidence="1">Belongs to the AHA1 family.</text>
</comment>
<evidence type="ECO:0000313" key="3">
    <source>
        <dbReference type="EMBL" id="GAA1619623.1"/>
    </source>
</evidence>
<reference evidence="3 4" key="1">
    <citation type="journal article" date="2019" name="Int. J. Syst. Evol. Microbiol.">
        <title>The Global Catalogue of Microorganisms (GCM) 10K type strain sequencing project: providing services to taxonomists for standard genome sequencing and annotation.</title>
        <authorList>
            <consortium name="The Broad Institute Genomics Platform"/>
            <consortium name="The Broad Institute Genome Sequencing Center for Infectious Disease"/>
            <person name="Wu L."/>
            <person name="Ma J."/>
        </authorList>
    </citation>
    <scope>NUCLEOTIDE SEQUENCE [LARGE SCALE GENOMIC DNA]</scope>
    <source>
        <strain evidence="3 4">JCM 14306</strain>
    </source>
</reference>
<dbReference type="SUPFAM" id="SSF55961">
    <property type="entry name" value="Bet v1-like"/>
    <property type="match status" value="1"/>
</dbReference>